<reference evidence="2 3" key="1">
    <citation type="submission" date="2020-08" db="EMBL/GenBank/DDBJ databases">
        <title>Sequencing the genomes of 1000 actinobacteria strains.</title>
        <authorList>
            <person name="Klenk H.-P."/>
        </authorList>
    </citation>
    <scope>NUCLEOTIDE SEQUENCE [LARGE SCALE GENOMIC DNA]</scope>
    <source>
        <strain evidence="2 3">DSM 44598</strain>
    </source>
</reference>
<dbReference type="Pfam" id="PF11695">
    <property type="entry name" value="DUF3291"/>
    <property type="match status" value="1"/>
</dbReference>
<accession>A0A840W8T7</accession>
<keyword evidence="3" id="KW-1185">Reference proteome</keyword>
<organism evidence="2 3">
    <name type="scientific">Nocardiopsis metallicus</name>
    <dbReference type="NCBI Taxonomy" id="179819"/>
    <lineage>
        <taxon>Bacteria</taxon>
        <taxon>Bacillati</taxon>
        <taxon>Actinomycetota</taxon>
        <taxon>Actinomycetes</taxon>
        <taxon>Streptosporangiales</taxon>
        <taxon>Nocardiopsidaceae</taxon>
        <taxon>Nocardiopsis</taxon>
    </lineage>
</organism>
<protein>
    <recommendedName>
        <fullName evidence="1">DUF3291 domain-containing protein</fullName>
    </recommendedName>
</protein>
<evidence type="ECO:0000313" key="3">
    <source>
        <dbReference type="Proteomes" id="UP000579647"/>
    </source>
</evidence>
<dbReference type="AlphaFoldDB" id="A0A840W8T7"/>
<sequence length="168" mass="18912">MSQPPRTPAPPPSPSHHLAQINVGLLKAPLDHASMAEFVELLDPINAMADRSPGFVWRLVGEGEPDATRMRPFGDDLLINLSVWESVESLWDFTYRTEHLELLRRRRSWFERFSGAHLALWWIPAGTVPTPEEGERRLETLRAKGPSAEAFTLRDQFGPPATPGFPHS</sequence>
<evidence type="ECO:0000259" key="1">
    <source>
        <dbReference type="Pfam" id="PF11695"/>
    </source>
</evidence>
<comment type="caution">
    <text evidence="2">The sequence shown here is derived from an EMBL/GenBank/DDBJ whole genome shotgun (WGS) entry which is preliminary data.</text>
</comment>
<gene>
    <name evidence="2" type="ORF">HNR07_004607</name>
</gene>
<dbReference type="SUPFAM" id="SSF54909">
    <property type="entry name" value="Dimeric alpha+beta barrel"/>
    <property type="match status" value="1"/>
</dbReference>
<dbReference type="RefSeq" id="WP_184366675.1">
    <property type="nucleotide sequence ID" value="NZ_BAAAKM010000122.1"/>
</dbReference>
<dbReference type="InterPro" id="IPR021708">
    <property type="entry name" value="DUF3291"/>
</dbReference>
<feature type="domain" description="DUF3291" evidence="1">
    <location>
        <begin position="18"/>
        <end position="155"/>
    </location>
</feature>
<proteinExistence type="predicted"/>
<dbReference type="Proteomes" id="UP000579647">
    <property type="component" value="Unassembled WGS sequence"/>
</dbReference>
<evidence type="ECO:0000313" key="2">
    <source>
        <dbReference type="EMBL" id="MBB5493470.1"/>
    </source>
</evidence>
<dbReference type="EMBL" id="JACHDO010000001">
    <property type="protein sequence ID" value="MBB5493470.1"/>
    <property type="molecule type" value="Genomic_DNA"/>
</dbReference>
<name>A0A840W8T7_9ACTN</name>
<dbReference type="InterPro" id="IPR011008">
    <property type="entry name" value="Dimeric_a/b-barrel"/>
</dbReference>